<protein>
    <submittedName>
        <fullName evidence="6">Transcription factor LHW</fullName>
    </submittedName>
</protein>
<evidence type="ECO:0000313" key="6">
    <source>
        <dbReference type="EMBL" id="KAK8963117.1"/>
    </source>
</evidence>
<dbReference type="EMBL" id="JBBWWR010000007">
    <property type="protein sequence ID" value="KAK8963117.1"/>
    <property type="molecule type" value="Genomic_DNA"/>
</dbReference>
<dbReference type="InterPro" id="IPR043561">
    <property type="entry name" value="LHW-like"/>
</dbReference>
<keyword evidence="2" id="KW-0805">Transcription regulation</keyword>
<evidence type="ECO:0000313" key="7">
    <source>
        <dbReference type="Proteomes" id="UP001412067"/>
    </source>
</evidence>
<evidence type="ECO:0000259" key="5">
    <source>
        <dbReference type="PROSITE" id="PS50888"/>
    </source>
</evidence>
<dbReference type="InterPro" id="IPR011598">
    <property type="entry name" value="bHLH_dom"/>
</dbReference>
<name>A0ABR2MG31_9ASPA</name>
<keyword evidence="3" id="KW-0804">Transcription</keyword>
<evidence type="ECO:0000256" key="3">
    <source>
        <dbReference type="ARBA" id="ARBA00023163"/>
    </source>
</evidence>
<evidence type="ECO:0000256" key="1">
    <source>
        <dbReference type="ARBA" id="ARBA00005510"/>
    </source>
</evidence>
<dbReference type="Pfam" id="PF23176">
    <property type="entry name" value="bHLH_LHW"/>
    <property type="match status" value="1"/>
</dbReference>
<evidence type="ECO:0000256" key="4">
    <source>
        <dbReference type="SAM" id="MobiDB-lite"/>
    </source>
</evidence>
<comment type="caution">
    <text evidence="6">The sequence shown here is derived from an EMBL/GenBank/DDBJ whole genome shotgun (WGS) entry which is preliminary data.</text>
</comment>
<proteinExistence type="inferred from homology"/>
<dbReference type="PANTHER" id="PTHR46196">
    <property type="entry name" value="TRANSCRIPTION FACTOR BHLH155-LIKE ISOFORM X1-RELATED"/>
    <property type="match status" value="1"/>
</dbReference>
<dbReference type="Proteomes" id="UP001412067">
    <property type="component" value="Unassembled WGS sequence"/>
</dbReference>
<dbReference type="PANTHER" id="PTHR46196:SF2">
    <property type="entry name" value="TRANSCRIPTION FACTOR BHLH157"/>
    <property type="match status" value="1"/>
</dbReference>
<dbReference type="SUPFAM" id="SSF47459">
    <property type="entry name" value="HLH, helix-loop-helix DNA-binding domain"/>
    <property type="match status" value="1"/>
</dbReference>
<comment type="similarity">
    <text evidence="1">Belongs to the bHLH protein family.</text>
</comment>
<feature type="domain" description="BHLH" evidence="5">
    <location>
        <begin position="330"/>
        <end position="379"/>
    </location>
</feature>
<dbReference type="InterPro" id="IPR036638">
    <property type="entry name" value="HLH_DNA-bd_sf"/>
</dbReference>
<keyword evidence="7" id="KW-1185">Reference proteome</keyword>
<accession>A0ABR2MG31</accession>
<feature type="region of interest" description="Disordered" evidence="4">
    <location>
        <begin position="310"/>
        <end position="346"/>
    </location>
</feature>
<dbReference type="PROSITE" id="PS50888">
    <property type="entry name" value="BHLH"/>
    <property type="match status" value="1"/>
</dbReference>
<feature type="compositionally biased region" description="Basic and acidic residues" evidence="4">
    <location>
        <begin position="331"/>
        <end position="346"/>
    </location>
</feature>
<sequence length="549" mass="60355">MPCAFNHAANLFYGTPGSSGSSSSYQLMNQEAALSKAQISPKYHTRAKEINSFSCMDHRLFPGMAIPGVFNMIPTTSHSSFSDFDSFHLLSENSMLSHSKGGSRAMADHGNLSSSRCSSLTQDFTEFLLTSPQDRNQEPANHHILDKSMNNQIHSVDKSKDWIESTSVVHNDQFDDMELDHNPMILRQECWDDILLPVMGTSDCLSAFAMDSIPGSNKEFFTDSSSLEQLLDAVVNGDANLSSSCNSAGSQDSKNHISTTTELSNAQMECGFVSSPAVSLAELNIENMMQGSSKEGHTLWIDDSCINADGSALNPPKQDEESAKVIRKRARPGESTRPKPKDRQQIQDRVKELREIVPNSAKCSIDALLDRTIKHMLFLQSVTKYADKVNHVDEPELIGEESGVVLKDNTNGGVGGATWAYEVAGQTMVCPILVEDVHPSGQMIVEMLCEERGFFLEIADVVRGFGLTILKGVMEIRERKLWSRFLVEANRDVTRMDIFLSLIQLLHQASSFRAAESHSGAPTTGITSPAAYKQQYCAPVSIGPGDRMI</sequence>
<organism evidence="6 7">
    <name type="scientific">Platanthera guangdongensis</name>
    <dbReference type="NCBI Taxonomy" id="2320717"/>
    <lineage>
        <taxon>Eukaryota</taxon>
        <taxon>Viridiplantae</taxon>
        <taxon>Streptophyta</taxon>
        <taxon>Embryophyta</taxon>
        <taxon>Tracheophyta</taxon>
        <taxon>Spermatophyta</taxon>
        <taxon>Magnoliopsida</taxon>
        <taxon>Liliopsida</taxon>
        <taxon>Asparagales</taxon>
        <taxon>Orchidaceae</taxon>
        <taxon>Orchidoideae</taxon>
        <taxon>Orchideae</taxon>
        <taxon>Orchidinae</taxon>
        <taxon>Platanthera</taxon>
    </lineage>
</organism>
<reference evidence="6 7" key="1">
    <citation type="journal article" date="2022" name="Nat. Plants">
        <title>Genomes of leafy and leafless Platanthera orchids illuminate the evolution of mycoheterotrophy.</title>
        <authorList>
            <person name="Li M.H."/>
            <person name="Liu K.W."/>
            <person name="Li Z."/>
            <person name="Lu H.C."/>
            <person name="Ye Q.L."/>
            <person name="Zhang D."/>
            <person name="Wang J.Y."/>
            <person name="Li Y.F."/>
            <person name="Zhong Z.M."/>
            <person name="Liu X."/>
            <person name="Yu X."/>
            <person name="Liu D.K."/>
            <person name="Tu X.D."/>
            <person name="Liu B."/>
            <person name="Hao Y."/>
            <person name="Liao X.Y."/>
            <person name="Jiang Y.T."/>
            <person name="Sun W.H."/>
            <person name="Chen J."/>
            <person name="Chen Y.Q."/>
            <person name="Ai Y."/>
            <person name="Zhai J.W."/>
            <person name="Wu S.S."/>
            <person name="Zhou Z."/>
            <person name="Hsiao Y.Y."/>
            <person name="Wu W.L."/>
            <person name="Chen Y.Y."/>
            <person name="Lin Y.F."/>
            <person name="Hsu J.L."/>
            <person name="Li C.Y."/>
            <person name="Wang Z.W."/>
            <person name="Zhao X."/>
            <person name="Zhong W.Y."/>
            <person name="Ma X.K."/>
            <person name="Ma L."/>
            <person name="Huang J."/>
            <person name="Chen G.Z."/>
            <person name="Huang M.Z."/>
            <person name="Huang L."/>
            <person name="Peng D.H."/>
            <person name="Luo Y.B."/>
            <person name="Zou S.Q."/>
            <person name="Chen S.P."/>
            <person name="Lan S."/>
            <person name="Tsai W.C."/>
            <person name="Van de Peer Y."/>
            <person name="Liu Z.J."/>
        </authorList>
    </citation>
    <scope>NUCLEOTIDE SEQUENCE [LARGE SCALE GENOMIC DNA]</scope>
    <source>
        <strain evidence="6">Lor288</strain>
    </source>
</reference>
<evidence type="ECO:0000256" key="2">
    <source>
        <dbReference type="ARBA" id="ARBA00023015"/>
    </source>
</evidence>
<gene>
    <name evidence="6" type="primary">LHW</name>
    <name evidence="6" type="ORF">KSP40_PGU004870</name>
</gene>